<reference evidence="2" key="1">
    <citation type="journal article" date="2020" name="Stud. Mycol.">
        <title>101 Dothideomycetes genomes: a test case for predicting lifestyles and emergence of pathogens.</title>
        <authorList>
            <person name="Haridas S."/>
            <person name="Albert R."/>
            <person name="Binder M."/>
            <person name="Bloem J."/>
            <person name="Labutti K."/>
            <person name="Salamov A."/>
            <person name="Andreopoulos B."/>
            <person name="Baker S."/>
            <person name="Barry K."/>
            <person name="Bills G."/>
            <person name="Bluhm B."/>
            <person name="Cannon C."/>
            <person name="Castanera R."/>
            <person name="Culley D."/>
            <person name="Daum C."/>
            <person name="Ezra D."/>
            <person name="Gonzalez J."/>
            <person name="Henrissat B."/>
            <person name="Kuo A."/>
            <person name="Liang C."/>
            <person name="Lipzen A."/>
            <person name="Lutzoni F."/>
            <person name="Magnuson J."/>
            <person name="Mondo S."/>
            <person name="Nolan M."/>
            <person name="Ohm R."/>
            <person name="Pangilinan J."/>
            <person name="Park H.-J."/>
            <person name="Ramirez L."/>
            <person name="Alfaro M."/>
            <person name="Sun H."/>
            <person name="Tritt A."/>
            <person name="Yoshinaga Y."/>
            <person name="Zwiers L.-H."/>
            <person name="Turgeon B."/>
            <person name="Goodwin S."/>
            <person name="Spatafora J."/>
            <person name="Crous P."/>
            <person name="Grigoriev I."/>
        </authorList>
    </citation>
    <scope>NUCLEOTIDE SEQUENCE</scope>
    <source>
        <strain evidence="2">SCOH1-5</strain>
    </source>
</reference>
<gene>
    <name evidence="2" type="ORF">CERZMDRAFT_37986</name>
</gene>
<sequence length="245" mass="28251">MASIAAGILTGYAAISLIRSLRASTTIDRSGLGTFEHGFVTERICTDNFWPIILRAIVDTFPLVPTSKYEIELQRFTGSVEWLSNGTEVLVLDPSERPYVGDPSPAIDQAWEDLVEARYWSISEREARMLWGVGYAQYRDHVHEAAPQFLTEDDKNMIRKRLNSEYYTMPHFGGAEHDMHCIEQIRQRLQCSASGTITPARYSKNLPGMYVDSQQVHTCRNFDRLWEYTRERYNGSLVVPRKQWY</sequence>
<dbReference type="InterPro" id="IPR021765">
    <property type="entry name" value="UstYa-like"/>
</dbReference>
<comment type="similarity">
    <text evidence="1">Belongs to the ustYa family.</text>
</comment>
<name>A0A6A6FLA7_9PEZI</name>
<dbReference type="Pfam" id="PF11807">
    <property type="entry name" value="UstYa"/>
    <property type="match status" value="1"/>
</dbReference>
<dbReference type="Proteomes" id="UP000799539">
    <property type="component" value="Unassembled WGS sequence"/>
</dbReference>
<dbReference type="PANTHER" id="PTHR33365:SF6">
    <property type="entry name" value="OXIDASE USTYA"/>
    <property type="match status" value="1"/>
</dbReference>
<proteinExistence type="inferred from homology"/>
<keyword evidence="3" id="KW-1185">Reference proteome</keyword>
<dbReference type="OrthoDB" id="3687641at2759"/>
<dbReference type="AlphaFoldDB" id="A0A6A6FLA7"/>
<dbReference type="EMBL" id="ML992668">
    <property type="protein sequence ID" value="KAF2214227.1"/>
    <property type="molecule type" value="Genomic_DNA"/>
</dbReference>
<organism evidence="2 3">
    <name type="scientific">Cercospora zeae-maydis SCOH1-5</name>
    <dbReference type="NCBI Taxonomy" id="717836"/>
    <lineage>
        <taxon>Eukaryota</taxon>
        <taxon>Fungi</taxon>
        <taxon>Dikarya</taxon>
        <taxon>Ascomycota</taxon>
        <taxon>Pezizomycotina</taxon>
        <taxon>Dothideomycetes</taxon>
        <taxon>Dothideomycetidae</taxon>
        <taxon>Mycosphaerellales</taxon>
        <taxon>Mycosphaerellaceae</taxon>
        <taxon>Cercospora</taxon>
    </lineage>
</organism>
<dbReference type="GO" id="GO:0043386">
    <property type="term" value="P:mycotoxin biosynthetic process"/>
    <property type="evidence" value="ECO:0007669"/>
    <property type="project" value="InterPro"/>
</dbReference>
<accession>A0A6A6FLA7</accession>
<evidence type="ECO:0000256" key="1">
    <source>
        <dbReference type="ARBA" id="ARBA00035112"/>
    </source>
</evidence>
<protein>
    <submittedName>
        <fullName evidence="2">Uncharacterized protein</fullName>
    </submittedName>
</protein>
<evidence type="ECO:0000313" key="3">
    <source>
        <dbReference type="Proteomes" id="UP000799539"/>
    </source>
</evidence>
<evidence type="ECO:0000313" key="2">
    <source>
        <dbReference type="EMBL" id="KAF2214227.1"/>
    </source>
</evidence>
<dbReference type="PANTHER" id="PTHR33365">
    <property type="entry name" value="YALI0B05434P"/>
    <property type="match status" value="1"/>
</dbReference>